<keyword evidence="3" id="KW-0378">Hydrolase</keyword>
<organism evidence="5 6">
    <name type="scientific">Methylophaga frappieri (strain ATCC BAA-2434 / DSM 25690 / JAM7)</name>
    <dbReference type="NCBI Taxonomy" id="754477"/>
    <lineage>
        <taxon>Bacteria</taxon>
        <taxon>Pseudomonadati</taxon>
        <taxon>Pseudomonadota</taxon>
        <taxon>Gammaproteobacteria</taxon>
        <taxon>Thiotrichales</taxon>
        <taxon>Piscirickettsiaceae</taxon>
        <taxon>Methylophaga</taxon>
    </lineage>
</organism>
<feature type="binding site" evidence="4">
    <location>
        <position position="153"/>
    </location>
    <ligand>
        <name>a divalent metal cation</name>
        <dbReference type="ChEBI" id="CHEBI:60240"/>
        <label>2</label>
    </ligand>
</feature>
<dbReference type="KEGG" id="mec:Q7C_644"/>
<dbReference type="Pfam" id="PF01026">
    <property type="entry name" value="TatD_DNase"/>
    <property type="match status" value="1"/>
</dbReference>
<dbReference type="InterPro" id="IPR032466">
    <property type="entry name" value="Metal_Hydrolase"/>
</dbReference>
<protein>
    <submittedName>
        <fullName evidence="5">Putative deoxyribonuclease YjjV</fullName>
    </submittedName>
</protein>
<evidence type="ECO:0000313" key="5">
    <source>
        <dbReference type="EMBL" id="AFJ01815.1"/>
    </source>
</evidence>
<evidence type="ECO:0000256" key="3">
    <source>
        <dbReference type="ARBA" id="ARBA00022801"/>
    </source>
</evidence>
<dbReference type="GO" id="GO:0046872">
    <property type="term" value="F:metal ion binding"/>
    <property type="evidence" value="ECO:0007669"/>
    <property type="project" value="UniProtKB-KW"/>
</dbReference>
<feature type="binding site" evidence="4">
    <location>
        <position position="8"/>
    </location>
    <ligand>
        <name>a divalent metal cation</name>
        <dbReference type="ChEBI" id="CHEBI:60240"/>
        <label>1</label>
    </ligand>
</feature>
<proteinExistence type="inferred from homology"/>
<name>I1YFX2_METFJ</name>
<dbReference type="PANTHER" id="PTHR46124:SF3">
    <property type="entry name" value="HYDROLASE"/>
    <property type="match status" value="1"/>
</dbReference>
<dbReference type="FunFam" id="3.20.20.140:FF:000005">
    <property type="entry name" value="TatD family hydrolase"/>
    <property type="match status" value="1"/>
</dbReference>
<dbReference type="Proteomes" id="UP000009145">
    <property type="component" value="Chromosome"/>
</dbReference>
<dbReference type="eggNOG" id="COG0084">
    <property type="taxonomic scope" value="Bacteria"/>
</dbReference>
<dbReference type="InterPro" id="IPR001130">
    <property type="entry name" value="TatD-like"/>
</dbReference>
<dbReference type="GO" id="GO:0005829">
    <property type="term" value="C:cytosol"/>
    <property type="evidence" value="ECO:0007669"/>
    <property type="project" value="TreeGrafter"/>
</dbReference>
<dbReference type="PIRSF" id="PIRSF005902">
    <property type="entry name" value="DNase_TatD"/>
    <property type="match status" value="1"/>
</dbReference>
<dbReference type="PANTHER" id="PTHR46124">
    <property type="entry name" value="D-AMINOACYL-TRNA DEACYLASE"/>
    <property type="match status" value="1"/>
</dbReference>
<evidence type="ECO:0000256" key="1">
    <source>
        <dbReference type="ARBA" id="ARBA00009275"/>
    </source>
</evidence>
<keyword evidence="2 4" id="KW-0479">Metal-binding</keyword>
<dbReference type="CDD" id="cd01310">
    <property type="entry name" value="TatD_DNAse"/>
    <property type="match status" value="1"/>
</dbReference>
<dbReference type="HOGENOM" id="CLU_031506_0_1_6"/>
<dbReference type="STRING" id="754477.Q7C_644"/>
<dbReference type="PROSITE" id="PS01090">
    <property type="entry name" value="TATD_2"/>
    <property type="match status" value="1"/>
</dbReference>
<evidence type="ECO:0000256" key="4">
    <source>
        <dbReference type="PIRSR" id="PIRSR005902-1"/>
    </source>
</evidence>
<dbReference type="InterPro" id="IPR018228">
    <property type="entry name" value="DNase_TatD-rel_CS"/>
</dbReference>
<reference evidence="5 6" key="1">
    <citation type="journal article" date="2012" name="J. Bacteriol.">
        <title>Complete genome sequences of Methylophaga sp. strain JAM1 and Methylophaga sp. strain JAM7.</title>
        <authorList>
            <person name="Villeneuve C."/>
            <person name="Martineau C."/>
            <person name="Mauffrey F."/>
            <person name="Villemur R."/>
        </authorList>
    </citation>
    <scope>NUCLEOTIDE SEQUENCE [LARGE SCALE GENOMIC DNA]</scope>
    <source>
        <strain evidence="5 6">JAM7</strain>
    </source>
</reference>
<feature type="binding site" evidence="4">
    <location>
        <position position="94"/>
    </location>
    <ligand>
        <name>a divalent metal cation</name>
        <dbReference type="ChEBI" id="CHEBI:60240"/>
        <label>1</label>
    </ligand>
</feature>
<sequence>MVPLIDSHCHLDFAAFDVDRKQLIEHCKALGITDIIVPGVTCETWPRMLKLCQEHDIMKPALGCHPMFMAAHPDDALTLLDTFIAQHRPVAIGEIGLDFYHSDTNKVAQLALFNGQLDLAVKYNLPVILHVRKAHDDVLKSLRSRPLLRGIVHAFSGSQQQAEAYAKQQFLLGIGGALTYPRAQRLQRLYRHLPLEQIVLETDAPDMPLCGYQGQRNSPVRLYEVLQKLTEIRDDSLSEIASQTSHNVQKLLNI</sequence>
<feature type="binding site" evidence="4">
    <location>
        <position position="10"/>
    </location>
    <ligand>
        <name>a divalent metal cation</name>
        <dbReference type="ChEBI" id="CHEBI:60240"/>
        <label>1</label>
    </ligand>
</feature>
<dbReference type="OrthoDB" id="9810005at2"/>
<accession>I1YFX2</accession>
<feature type="binding site" evidence="4">
    <location>
        <position position="203"/>
    </location>
    <ligand>
        <name>a divalent metal cation</name>
        <dbReference type="ChEBI" id="CHEBI:60240"/>
        <label>1</label>
    </ligand>
</feature>
<dbReference type="Gene3D" id="3.20.20.140">
    <property type="entry name" value="Metal-dependent hydrolases"/>
    <property type="match status" value="1"/>
</dbReference>
<dbReference type="RefSeq" id="WP_014703236.1">
    <property type="nucleotide sequence ID" value="NC_017856.1"/>
</dbReference>
<dbReference type="PROSITE" id="PS01137">
    <property type="entry name" value="TATD_1"/>
    <property type="match status" value="1"/>
</dbReference>
<evidence type="ECO:0000313" key="6">
    <source>
        <dbReference type="Proteomes" id="UP000009145"/>
    </source>
</evidence>
<comment type="similarity">
    <text evidence="1">Belongs to the metallo-dependent hydrolases superfamily. TatD-type hydrolase family.</text>
</comment>
<dbReference type="GO" id="GO:0016788">
    <property type="term" value="F:hydrolase activity, acting on ester bonds"/>
    <property type="evidence" value="ECO:0007669"/>
    <property type="project" value="InterPro"/>
</dbReference>
<dbReference type="PATRIC" id="fig|754477.3.peg.636"/>
<evidence type="ECO:0000256" key="2">
    <source>
        <dbReference type="ARBA" id="ARBA00022723"/>
    </source>
</evidence>
<keyword evidence="6" id="KW-1185">Reference proteome</keyword>
<dbReference type="AlphaFoldDB" id="I1YFX2"/>
<feature type="binding site" evidence="4">
    <location>
        <position position="130"/>
    </location>
    <ligand>
        <name>a divalent metal cation</name>
        <dbReference type="ChEBI" id="CHEBI:60240"/>
        <label>2</label>
    </ligand>
</feature>
<dbReference type="EMBL" id="CP003380">
    <property type="protein sequence ID" value="AFJ01815.1"/>
    <property type="molecule type" value="Genomic_DNA"/>
</dbReference>
<dbReference type="SUPFAM" id="SSF51556">
    <property type="entry name" value="Metallo-dependent hydrolases"/>
    <property type="match status" value="1"/>
</dbReference>
<gene>
    <name evidence="5" type="ordered locus">Q7C_644</name>
</gene>